<dbReference type="SMART" id="SM00220">
    <property type="entry name" value="S_TKc"/>
    <property type="match status" value="1"/>
</dbReference>
<dbReference type="Gene3D" id="1.10.510.10">
    <property type="entry name" value="Transferase(Phosphotransferase) domain 1"/>
    <property type="match status" value="1"/>
</dbReference>
<dbReference type="KEGG" id="mff:MFFC18_08220"/>
<dbReference type="PANTHER" id="PTHR43289">
    <property type="entry name" value="MITOGEN-ACTIVATED PROTEIN KINASE KINASE KINASE 20-RELATED"/>
    <property type="match status" value="1"/>
</dbReference>
<name>A0A5B9PD47_9BACT</name>
<dbReference type="PROSITE" id="PS50011">
    <property type="entry name" value="PROTEIN_KINASE_DOM"/>
    <property type="match status" value="1"/>
</dbReference>
<protein>
    <recommendedName>
        <fullName evidence="1">non-specific serine/threonine protein kinase</fullName>
        <ecNumber evidence="1">2.7.11.1</ecNumber>
    </recommendedName>
</protein>
<dbReference type="PANTHER" id="PTHR43289:SF6">
    <property type="entry name" value="SERINE_THREONINE-PROTEIN KINASE NEKL-3"/>
    <property type="match status" value="1"/>
</dbReference>
<keyword evidence="2" id="KW-0723">Serine/threonine-protein kinase</keyword>
<accession>A0A5B9PD47</accession>
<feature type="transmembrane region" description="Helical" evidence="8">
    <location>
        <begin position="480"/>
        <end position="499"/>
    </location>
</feature>
<evidence type="ECO:0000259" key="9">
    <source>
        <dbReference type="PROSITE" id="PS50011"/>
    </source>
</evidence>
<feature type="transmembrane region" description="Helical" evidence="8">
    <location>
        <begin position="391"/>
        <end position="410"/>
    </location>
</feature>
<feature type="domain" description="Protein kinase" evidence="9">
    <location>
        <begin position="93"/>
        <end position="357"/>
    </location>
</feature>
<evidence type="ECO:0000313" key="11">
    <source>
        <dbReference type="Proteomes" id="UP000322214"/>
    </source>
</evidence>
<dbReference type="GO" id="GO:0004674">
    <property type="term" value="F:protein serine/threonine kinase activity"/>
    <property type="evidence" value="ECO:0007669"/>
    <property type="project" value="UniProtKB-KW"/>
</dbReference>
<dbReference type="Pfam" id="PF00069">
    <property type="entry name" value="Pkinase"/>
    <property type="match status" value="1"/>
</dbReference>
<keyword evidence="6 7" id="KW-0067">ATP-binding</keyword>
<keyword evidence="5 10" id="KW-0418">Kinase</keyword>
<dbReference type="InterPro" id="IPR008271">
    <property type="entry name" value="Ser/Thr_kinase_AS"/>
</dbReference>
<keyword evidence="8" id="KW-0812">Transmembrane</keyword>
<evidence type="ECO:0000256" key="4">
    <source>
        <dbReference type="ARBA" id="ARBA00022741"/>
    </source>
</evidence>
<dbReference type="InterPro" id="IPR011009">
    <property type="entry name" value="Kinase-like_dom_sf"/>
</dbReference>
<feature type="transmembrane region" description="Helical" evidence="8">
    <location>
        <begin position="454"/>
        <end position="474"/>
    </location>
</feature>
<keyword evidence="8" id="KW-1133">Transmembrane helix</keyword>
<dbReference type="SUPFAM" id="SSF56112">
    <property type="entry name" value="Protein kinase-like (PK-like)"/>
    <property type="match status" value="1"/>
</dbReference>
<dbReference type="EC" id="2.7.11.1" evidence="1"/>
<evidence type="ECO:0000256" key="3">
    <source>
        <dbReference type="ARBA" id="ARBA00022679"/>
    </source>
</evidence>
<dbReference type="RefSeq" id="WP_075085103.1">
    <property type="nucleotide sequence ID" value="NZ_CP042912.1"/>
</dbReference>
<evidence type="ECO:0000256" key="1">
    <source>
        <dbReference type="ARBA" id="ARBA00012513"/>
    </source>
</evidence>
<dbReference type="FunFam" id="1.10.510.10:FF:000021">
    <property type="entry name" value="Serine/threonine protein kinase"/>
    <property type="match status" value="1"/>
</dbReference>
<dbReference type="PROSITE" id="PS00108">
    <property type="entry name" value="PROTEIN_KINASE_ST"/>
    <property type="match status" value="1"/>
</dbReference>
<evidence type="ECO:0000256" key="8">
    <source>
        <dbReference type="SAM" id="Phobius"/>
    </source>
</evidence>
<dbReference type="Gene3D" id="3.30.200.20">
    <property type="entry name" value="Phosphorylase Kinase, domain 1"/>
    <property type="match status" value="1"/>
</dbReference>
<feature type="transmembrane region" description="Helical" evidence="8">
    <location>
        <begin position="422"/>
        <end position="442"/>
    </location>
</feature>
<dbReference type="Proteomes" id="UP000322214">
    <property type="component" value="Chromosome"/>
</dbReference>
<organism evidence="10 11">
    <name type="scientific">Mariniblastus fucicola</name>
    <dbReference type="NCBI Taxonomy" id="980251"/>
    <lineage>
        <taxon>Bacteria</taxon>
        <taxon>Pseudomonadati</taxon>
        <taxon>Planctomycetota</taxon>
        <taxon>Planctomycetia</taxon>
        <taxon>Pirellulales</taxon>
        <taxon>Pirellulaceae</taxon>
        <taxon>Mariniblastus</taxon>
    </lineage>
</organism>
<evidence type="ECO:0000256" key="2">
    <source>
        <dbReference type="ARBA" id="ARBA00022527"/>
    </source>
</evidence>
<dbReference type="InterPro" id="IPR017441">
    <property type="entry name" value="Protein_kinase_ATP_BS"/>
</dbReference>
<feature type="binding site" evidence="7">
    <location>
        <position position="126"/>
    </location>
    <ligand>
        <name>ATP</name>
        <dbReference type="ChEBI" id="CHEBI:30616"/>
    </ligand>
</feature>
<evidence type="ECO:0000313" key="10">
    <source>
        <dbReference type="EMBL" id="QEG20971.1"/>
    </source>
</evidence>
<keyword evidence="11" id="KW-1185">Reference proteome</keyword>
<proteinExistence type="predicted"/>
<evidence type="ECO:0000256" key="6">
    <source>
        <dbReference type="ARBA" id="ARBA00022840"/>
    </source>
</evidence>
<feature type="transmembrane region" description="Helical" evidence="8">
    <location>
        <begin position="529"/>
        <end position="547"/>
    </location>
</feature>
<gene>
    <name evidence="10" type="primary">pknB_8</name>
    <name evidence="10" type="ORF">MFFC18_08220</name>
</gene>
<keyword evidence="3 10" id="KW-0808">Transferase</keyword>
<evidence type="ECO:0000256" key="7">
    <source>
        <dbReference type="PROSITE-ProRule" id="PRU10141"/>
    </source>
</evidence>
<dbReference type="OrthoDB" id="6111975at2"/>
<keyword evidence="4 7" id="KW-0547">Nucleotide-binding</keyword>
<dbReference type="STRING" id="980251.GCA_001642875_02878"/>
<dbReference type="GO" id="GO:0005524">
    <property type="term" value="F:ATP binding"/>
    <property type="evidence" value="ECO:0007669"/>
    <property type="project" value="UniProtKB-UniRule"/>
</dbReference>
<keyword evidence="8" id="KW-0472">Membrane</keyword>
<dbReference type="EMBL" id="CP042912">
    <property type="protein sequence ID" value="QEG20971.1"/>
    <property type="molecule type" value="Genomic_DNA"/>
</dbReference>
<sequence length="562" mass="63032">MADGATHNQDEDSVHDQALANLFSQYTDRIIGGEELTLEDAVQEHPEFESDLRELWGIMVVTQAAGHHQRNLLSGETEFEFAGLELPFELGDYTLEQEIGRGGMGIVYEAVRKSDGRTVAIKMILKGDFATKVEKERFRAEAEAARRLNHPNIVPIYEIGEHEGLPYFCMKLIRGHTLSEKLTRGPMLPQQAAGIMASISDAIAYAHEQGVLHRDLKPSNIILDDKGIPHLADFGLAKAISGGARASLTRTGAILGTPSYMSPEQASGSRGNVGTASDIYSLGAILYHTLTGRAPFLGATPVETVLMVIEQSPIPLRTLNQRVDRNLEMVTLRCLQKPQDLRYQSAAMLRDDLRAFLDGRSVSAREGRFFQIIANLFRETHHAEILENWGLLWMWQGLVLLVASLLTFVYNQYLDVWNYRWPYILMWTLGIGVWAIVFWMLRRRMGPVTFVERQMAHVWASAMALVIFLFPLEWMLNLEVLDLAPMLALIAAMVFLVKAGILSGQFYVHSALMCVTAIVMMLHPEGSMILFGVTSASCFFLAGLKYYRRKKQGIARRNAFLK</sequence>
<reference evidence="10 11" key="1">
    <citation type="submission" date="2019-08" db="EMBL/GenBank/DDBJ databases">
        <title>Deep-cultivation of Planctomycetes and their phenomic and genomic characterization uncovers novel biology.</title>
        <authorList>
            <person name="Wiegand S."/>
            <person name="Jogler M."/>
            <person name="Boedeker C."/>
            <person name="Pinto D."/>
            <person name="Vollmers J."/>
            <person name="Rivas-Marin E."/>
            <person name="Kohn T."/>
            <person name="Peeters S.H."/>
            <person name="Heuer A."/>
            <person name="Rast P."/>
            <person name="Oberbeckmann S."/>
            <person name="Bunk B."/>
            <person name="Jeske O."/>
            <person name="Meyerdierks A."/>
            <person name="Storesund J.E."/>
            <person name="Kallscheuer N."/>
            <person name="Luecker S."/>
            <person name="Lage O.M."/>
            <person name="Pohl T."/>
            <person name="Merkel B.J."/>
            <person name="Hornburger P."/>
            <person name="Mueller R.-W."/>
            <person name="Bruemmer F."/>
            <person name="Labrenz M."/>
            <person name="Spormann A.M."/>
            <person name="Op den Camp H."/>
            <person name="Overmann J."/>
            <person name="Amann R."/>
            <person name="Jetten M.S.M."/>
            <person name="Mascher T."/>
            <person name="Medema M.H."/>
            <person name="Devos D.P."/>
            <person name="Kaster A.-K."/>
            <person name="Ovreas L."/>
            <person name="Rohde M."/>
            <person name="Galperin M.Y."/>
            <person name="Jogler C."/>
        </authorList>
    </citation>
    <scope>NUCLEOTIDE SEQUENCE [LARGE SCALE GENOMIC DNA]</scope>
    <source>
        <strain evidence="10 11">FC18</strain>
    </source>
</reference>
<dbReference type="InterPro" id="IPR000719">
    <property type="entry name" value="Prot_kinase_dom"/>
</dbReference>
<dbReference type="CDD" id="cd14014">
    <property type="entry name" value="STKc_PknB_like"/>
    <property type="match status" value="1"/>
</dbReference>
<dbReference type="AlphaFoldDB" id="A0A5B9PD47"/>
<dbReference type="PROSITE" id="PS00107">
    <property type="entry name" value="PROTEIN_KINASE_ATP"/>
    <property type="match status" value="1"/>
</dbReference>
<evidence type="ECO:0000256" key="5">
    <source>
        <dbReference type="ARBA" id="ARBA00022777"/>
    </source>
</evidence>